<evidence type="ECO:0000313" key="2">
    <source>
        <dbReference type="Proteomes" id="UP000316095"/>
    </source>
</evidence>
<dbReference type="AlphaFoldDB" id="A0A5C5XL16"/>
<proteinExistence type="predicted"/>
<dbReference type="EMBL" id="SJPG01000001">
    <property type="protein sequence ID" value="TWT63131.1"/>
    <property type="molecule type" value="Genomic_DNA"/>
</dbReference>
<organism evidence="1 2">
    <name type="scientific">Rubinisphaera italica</name>
    <dbReference type="NCBI Taxonomy" id="2527969"/>
    <lineage>
        <taxon>Bacteria</taxon>
        <taxon>Pseudomonadati</taxon>
        <taxon>Planctomycetota</taxon>
        <taxon>Planctomycetia</taxon>
        <taxon>Planctomycetales</taxon>
        <taxon>Planctomycetaceae</taxon>
        <taxon>Rubinisphaera</taxon>
    </lineage>
</organism>
<evidence type="ECO:0000313" key="1">
    <source>
        <dbReference type="EMBL" id="TWT63131.1"/>
    </source>
</evidence>
<sequence>MGSEQRVPFSQMRFLDDFIEDTRWSSRNSCQEHTVLPQISCSSGKFYKLLVGLSDFQILSTRLSELRYTTGLTDSNLFDFCYFPACMWHLVA</sequence>
<comment type="caution">
    <text evidence="1">The sequence shown here is derived from an EMBL/GenBank/DDBJ whole genome shotgun (WGS) entry which is preliminary data.</text>
</comment>
<protein>
    <submittedName>
        <fullName evidence="1">Uncharacterized protein</fullName>
    </submittedName>
</protein>
<dbReference type="Proteomes" id="UP000316095">
    <property type="component" value="Unassembled WGS sequence"/>
</dbReference>
<accession>A0A5C5XL16</accession>
<name>A0A5C5XL16_9PLAN</name>
<reference evidence="1 2" key="1">
    <citation type="submission" date="2019-02" db="EMBL/GenBank/DDBJ databases">
        <title>Deep-cultivation of Planctomycetes and their phenomic and genomic characterization uncovers novel biology.</title>
        <authorList>
            <person name="Wiegand S."/>
            <person name="Jogler M."/>
            <person name="Boedeker C."/>
            <person name="Pinto D."/>
            <person name="Vollmers J."/>
            <person name="Rivas-Marin E."/>
            <person name="Kohn T."/>
            <person name="Peeters S.H."/>
            <person name="Heuer A."/>
            <person name="Rast P."/>
            <person name="Oberbeckmann S."/>
            <person name="Bunk B."/>
            <person name="Jeske O."/>
            <person name="Meyerdierks A."/>
            <person name="Storesund J.E."/>
            <person name="Kallscheuer N."/>
            <person name="Luecker S."/>
            <person name="Lage O.M."/>
            <person name="Pohl T."/>
            <person name="Merkel B.J."/>
            <person name="Hornburger P."/>
            <person name="Mueller R.-W."/>
            <person name="Bruemmer F."/>
            <person name="Labrenz M."/>
            <person name="Spormann A.M."/>
            <person name="Op Den Camp H."/>
            <person name="Overmann J."/>
            <person name="Amann R."/>
            <person name="Jetten M.S.M."/>
            <person name="Mascher T."/>
            <person name="Medema M.H."/>
            <person name="Devos D.P."/>
            <person name="Kaster A.-K."/>
            <person name="Ovreas L."/>
            <person name="Rohde M."/>
            <person name="Galperin M.Y."/>
            <person name="Jogler C."/>
        </authorList>
    </citation>
    <scope>NUCLEOTIDE SEQUENCE [LARGE SCALE GENOMIC DNA]</scope>
    <source>
        <strain evidence="1 2">Pan54</strain>
    </source>
</reference>
<keyword evidence="2" id="KW-1185">Reference proteome</keyword>
<gene>
    <name evidence="1" type="ORF">Pan54_38830</name>
</gene>